<dbReference type="GO" id="GO:0000981">
    <property type="term" value="F:DNA-binding transcription factor activity, RNA polymerase II-specific"/>
    <property type="evidence" value="ECO:0007669"/>
    <property type="project" value="InterPro"/>
</dbReference>
<evidence type="ECO:0000256" key="8">
    <source>
        <dbReference type="SAM" id="MobiDB-lite"/>
    </source>
</evidence>
<dbReference type="Pfam" id="PF00172">
    <property type="entry name" value="Zn_clus"/>
    <property type="match status" value="1"/>
</dbReference>
<dbReference type="Proteomes" id="UP000777438">
    <property type="component" value="Unassembled WGS sequence"/>
</dbReference>
<accession>A0A9P9AK86</accession>
<keyword evidence="7" id="KW-0539">Nucleus</keyword>
<keyword evidence="6" id="KW-0804">Transcription</keyword>
<proteinExistence type="predicted"/>
<dbReference type="PROSITE" id="PS50048">
    <property type="entry name" value="ZN2_CY6_FUNGAL_2"/>
    <property type="match status" value="1"/>
</dbReference>
<evidence type="ECO:0000256" key="1">
    <source>
        <dbReference type="ARBA" id="ARBA00004123"/>
    </source>
</evidence>
<dbReference type="PANTHER" id="PTHR31313">
    <property type="entry name" value="TY1 ENHANCER ACTIVATOR"/>
    <property type="match status" value="1"/>
</dbReference>
<reference evidence="10 11" key="1">
    <citation type="journal article" date="2021" name="Nat. Commun.">
        <title>Genetic determinants of endophytism in the Arabidopsis root mycobiome.</title>
        <authorList>
            <person name="Mesny F."/>
            <person name="Miyauchi S."/>
            <person name="Thiergart T."/>
            <person name="Pickel B."/>
            <person name="Atanasova L."/>
            <person name="Karlsson M."/>
            <person name="Huettel B."/>
            <person name="Barry K.W."/>
            <person name="Haridas S."/>
            <person name="Chen C."/>
            <person name="Bauer D."/>
            <person name="Andreopoulos W."/>
            <person name="Pangilinan J."/>
            <person name="LaButti K."/>
            <person name="Riley R."/>
            <person name="Lipzen A."/>
            <person name="Clum A."/>
            <person name="Drula E."/>
            <person name="Henrissat B."/>
            <person name="Kohler A."/>
            <person name="Grigoriev I.V."/>
            <person name="Martin F.M."/>
            <person name="Hacquard S."/>
        </authorList>
    </citation>
    <scope>NUCLEOTIDE SEQUENCE [LARGE SCALE GENOMIC DNA]</scope>
    <source>
        <strain evidence="10 11">MPI-CAGE-CH-0241</strain>
    </source>
</reference>
<keyword evidence="5" id="KW-0238">DNA-binding</keyword>
<evidence type="ECO:0000256" key="2">
    <source>
        <dbReference type="ARBA" id="ARBA00022723"/>
    </source>
</evidence>
<evidence type="ECO:0000259" key="9">
    <source>
        <dbReference type="PROSITE" id="PS50048"/>
    </source>
</evidence>
<evidence type="ECO:0000256" key="6">
    <source>
        <dbReference type="ARBA" id="ARBA00023163"/>
    </source>
</evidence>
<dbReference type="InterPro" id="IPR001138">
    <property type="entry name" value="Zn2Cys6_DnaBD"/>
</dbReference>
<keyword evidence="3" id="KW-0862">Zinc</keyword>
<keyword evidence="4" id="KW-0805">Transcription regulation</keyword>
<name>A0A9P9AK86_9HYPO</name>
<protein>
    <submittedName>
        <fullName evidence="10">Fungal-specific transcription factor domain-containing protein</fullName>
    </submittedName>
</protein>
<dbReference type="SMART" id="SM00066">
    <property type="entry name" value="GAL4"/>
    <property type="match status" value="1"/>
</dbReference>
<keyword evidence="11" id="KW-1185">Reference proteome</keyword>
<dbReference type="CDD" id="cd00067">
    <property type="entry name" value="GAL4"/>
    <property type="match status" value="1"/>
</dbReference>
<dbReference type="InterPro" id="IPR036864">
    <property type="entry name" value="Zn2-C6_fun-type_DNA-bd_sf"/>
</dbReference>
<organism evidence="10 11">
    <name type="scientific">Thelonectria olida</name>
    <dbReference type="NCBI Taxonomy" id="1576542"/>
    <lineage>
        <taxon>Eukaryota</taxon>
        <taxon>Fungi</taxon>
        <taxon>Dikarya</taxon>
        <taxon>Ascomycota</taxon>
        <taxon>Pezizomycotina</taxon>
        <taxon>Sordariomycetes</taxon>
        <taxon>Hypocreomycetidae</taxon>
        <taxon>Hypocreales</taxon>
        <taxon>Nectriaceae</taxon>
        <taxon>Thelonectria</taxon>
    </lineage>
</organism>
<dbReference type="InterPro" id="IPR007219">
    <property type="entry name" value="XnlR_reg_dom"/>
</dbReference>
<evidence type="ECO:0000313" key="10">
    <source>
        <dbReference type="EMBL" id="KAH6871227.1"/>
    </source>
</evidence>
<comment type="subcellular location">
    <subcellularLocation>
        <location evidence="1">Nucleus</location>
    </subcellularLocation>
</comment>
<dbReference type="PROSITE" id="PS00463">
    <property type="entry name" value="ZN2_CY6_FUNGAL_1"/>
    <property type="match status" value="1"/>
</dbReference>
<feature type="compositionally biased region" description="Polar residues" evidence="8">
    <location>
        <begin position="621"/>
        <end position="632"/>
    </location>
</feature>
<dbReference type="SUPFAM" id="SSF57701">
    <property type="entry name" value="Zn2/Cys6 DNA-binding domain"/>
    <property type="match status" value="1"/>
</dbReference>
<dbReference type="CDD" id="cd12148">
    <property type="entry name" value="fungal_TF_MHR"/>
    <property type="match status" value="1"/>
</dbReference>
<dbReference type="AlphaFoldDB" id="A0A9P9AK86"/>
<dbReference type="PANTHER" id="PTHR31313:SF81">
    <property type="entry name" value="TY1 ENHANCER ACTIVATOR"/>
    <property type="match status" value="1"/>
</dbReference>
<evidence type="ECO:0000256" key="4">
    <source>
        <dbReference type="ARBA" id="ARBA00023015"/>
    </source>
</evidence>
<dbReference type="Pfam" id="PF04082">
    <property type="entry name" value="Fungal_trans"/>
    <property type="match status" value="1"/>
</dbReference>
<feature type="domain" description="Zn(2)-C6 fungal-type" evidence="9">
    <location>
        <begin position="20"/>
        <end position="54"/>
    </location>
</feature>
<dbReference type="Gene3D" id="4.10.240.10">
    <property type="entry name" value="Zn(2)-C6 fungal-type DNA-binding domain"/>
    <property type="match status" value="1"/>
</dbReference>
<dbReference type="InterPro" id="IPR051615">
    <property type="entry name" value="Transcr_Regulatory_Elem"/>
</dbReference>
<evidence type="ECO:0000256" key="5">
    <source>
        <dbReference type="ARBA" id="ARBA00023125"/>
    </source>
</evidence>
<dbReference type="GO" id="GO:0008270">
    <property type="term" value="F:zinc ion binding"/>
    <property type="evidence" value="ECO:0007669"/>
    <property type="project" value="InterPro"/>
</dbReference>
<gene>
    <name evidence="10" type="ORF">B0T10DRAFT_553433</name>
</gene>
<evidence type="ECO:0000256" key="3">
    <source>
        <dbReference type="ARBA" id="ARBA00022833"/>
    </source>
</evidence>
<dbReference type="GO" id="GO:0006351">
    <property type="term" value="P:DNA-templated transcription"/>
    <property type="evidence" value="ECO:0007669"/>
    <property type="project" value="InterPro"/>
</dbReference>
<dbReference type="OrthoDB" id="2154091at2759"/>
<sequence length="688" mass="76206">MVNRLKPSSTRCTSQRAAIACQSCRLRKVKCDAQSVPSDEGCGPCRRAGQECLLDPLSDGRRSVSRKLVGKLQQRIETLEALNRKIINRSDWRPDEDSAVPTTDTSVLAGGSSTVRSVVTTDTRPPQSNDIIDPVLSRMSCSSHQSLPTSVVATGNSPETACHRSPSFYGATSHPHVVSPGEESRLTSFDELDAVGIDIDPTSLHLRDHLFQSFFKYQTLWVDIVNKESFFTHQANGNNSRWYSKFLENAMLACATRLSTSKSVRALGPSYCELAKDDVLRAMSEPTPANLQGFLLLSEYEVTQGNDRPGWMFCGVGCRMLSDLGLHELANTIDAPLDEQEPTKESDLAYALLSACVVYEGVWTLYLGRPSSIPRSVMGVVSARSKRGRKSDSPWLNAWVRLCVPMAEISHVLNDGSIEDSDRSNLLLRLFKQVEEWYESLPPELAYSEDRPTSTGLPGYGLHAQFCKVQILVRRALARPLNTRKRRYSQITSEKDDWTSTHDSHAMVYKYALRIARLVITYREAFGLEKIPSIMLDNAVLAATAMIEHLSKADNVNNMQYQMTWLRQLVKSLESMQPHFPIIGRMLDSLRQICGSGTVSNIFTPAHRDSTNAPAHDLSAPRQSLDVSSDSNNMQDNSIAVDHSSNFVWGAFDLESSLGVLPSGGFDDAILNLPLPEAFMSSLAQVPP</sequence>
<dbReference type="GO" id="GO:0005634">
    <property type="term" value="C:nucleus"/>
    <property type="evidence" value="ECO:0007669"/>
    <property type="project" value="UniProtKB-SubCell"/>
</dbReference>
<dbReference type="GO" id="GO:0003677">
    <property type="term" value="F:DNA binding"/>
    <property type="evidence" value="ECO:0007669"/>
    <property type="project" value="UniProtKB-KW"/>
</dbReference>
<evidence type="ECO:0000313" key="11">
    <source>
        <dbReference type="Proteomes" id="UP000777438"/>
    </source>
</evidence>
<comment type="caution">
    <text evidence="10">The sequence shown here is derived from an EMBL/GenBank/DDBJ whole genome shotgun (WGS) entry which is preliminary data.</text>
</comment>
<evidence type="ECO:0000256" key="7">
    <source>
        <dbReference type="ARBA" id="ARBA00023242"/>
    </source>
</evidence>
<feature type="region of interest" description="Disordered" evidence="8">
    <location>
        <begin position="610"/>
        <end position="632"/>
    </location>
</feature>
<keyword evidence="2" id="KW-0479">Metal-binding</keyword>
<dbReference type="EMBL" id="JAGPYM010000057">
    <property type="protein sequence ID" value="KAH6871227.1"/>
    <property type="molecule type" value="Genomic_DNA"/>
</dbReference>